<sequence length="463" mass="51165">MGTIILYPSPGMGHLISMVELGKLILKHYPSYSIVVLTLIPSFNTGTTATYVRRISTTYPAIAFHHLPDIPLDPLLYPSMEAIIFDLIRLSNPNVNNALQSISQSSKVTVFIIDLFCTPAMSLADKLNIPVYYFFTSGACCLAQFLYFPTIHRTTNESFKDMNRPIHSPGLPPIPSSEMISPLLDRTTTDYSDFLEFCEHFPKSAGIIGNTFDSLEPKAIKAITDGLCVPDLPTPPLYSVGPLVAPGEDSQHECLNWLDLQPSRSVVYLCFGSLGLFSADQLKEIATGLEMSGQRFLWVVRSPPSHNQADRFLPPPEPDLDLLLPQGFLDRTKDRGLVVKKWAPQVAVLSHESVGGFVTHCGWNSVLEAVRVGVPMVAWPLYAEQRFNKVVLVEEMGLALPMDESDGGRVAATEVEKRVRQLMEAEEGKAVREVAMARKLDAARAMEDDGSSRVALSKLVESW</sequence>
<evidence type="ECO:0000313" key="6">
    <source>
        <dbReference type="EMBL" id="KAJ0188332.1"/>
    </source>
</evidence>
<evidence type="ECO:0000313" key="7">
    <source>
        <dbReference type="Proteomes" id="UP000235145"/>
    </source>
</evidence>
<dbReference type="GO" id="GO:0035251">
    <property type="term" value="F:UDP-glucosyltransferase activity"/>
    <property type="evidence" value="ECO:0007669"/>
    <property type="project" value="InterPro"/>
</dbReference>
<protein>
    <recommendedName>
        <fullName evidence="5">Glycosyltransferase</fullName>
        <ecNumber evidence="5">2.4.1.-</ecNumber>
    </recommendedName>
</protein>
<dbReference type="FunFam" id="3.40.50.2000:FF:000020">
    <property type="entry name" value="Glycosyltransferase"/>
    <property type="match status" value="1"/>
</dbReference>
<evidence type="ECO:0000256" key="4">
    <source>
        <dbReference type="RuleBase" id="RU003718"/>
    </source>
</evidence>
<evidence type="ECO:0000256" key="1">
    <source>
        <dbReference type="ARBA" id="ARBA00009995"/>
    </source>
</evidence>
<dbReference type="OrthoDB" id="5835829at2759"/>
<dbReference type="FunFam" id="3.40.50.2000:FF:000095">
    <property type="entry name" value="Glycosyltransferase"/>
    <property type="match status" value="1"/>
</dbReference>
<dbReference type="PANTHER" id="PTHR48048">
    <property type="entry name" value="GLYCOSYLTRANSFERASE"/>
    <property type="match status" value="1"/>
</dbReference>
<dbReference type="PANTHER" id="PTHR48048:SF30">
    <property type="entry name" value="GLYCOSYLTRANSFERASE"/>
    <property type="match status" value="1"/>
</dbReference>
<dbReference type="AlphaFoldDB" id="A0A9R1UJ14"/>
<dbReference type="CDD" id="cd03784">
    <property type="entry name" value="GT1_Gtf-like"/>
    <property type="match status" value="1"/>
</dbReference>
<evidence type="ECO:0000256" key="3">
    <source>
        <dbReference type="ARBA" id="ARBA00022679"/>
    </source>
</evidence>
<dbReference type="EMBL" id="NBSK02000009">
    <property type="protein sequence ID" value="KAJ0188332.1"/>
    <property type="molecule type" value="Genomic_DNA"/>
</dbReference>
<dbReference type="Pfam" id="PF00201">
    <property type="entry name" value="UDPGT"/>
    <property type="match status" value="1"/>
</dbReference>
<evidence type="ECO:0000256" key="2">
    <source>
        <dbReference type="ARBA" id="ARBA00022676"/>
    </source>
</evidence>
<keyword evidence="7" id="KW-1185">Reference proteome</keyword>
<comment type="similarity">
    <text evidence="1 4">Belongs to the UDP-glycosyltransferase family.</text>
</comment>
<dbReference type="SUPFAM" id="SSF53756">
    <property type="entry name" value="UDP-Glycosyltransferase/glycogen phosphorylase"/>
    <property type="match status" value="1"/>
</dbReference>
<organism evidence="6 7">
    <name type="scientific">Lactuca sativa</name>
    <name type="common">Garden lettuce</name>
    <dbReference type="NCBI Taxonomy" id="4236"/>
    <lineage>
        <taxon>Eukaryota</taxon>
        <taxon>Viridiplantae</taxon>
        <taxon>Streptophyta</taxon>
        <taxon>Embryophyta</taxon>
        <taxon>Tracheophyta</taxon>
        <taxon>Spermatophyta</taxon>
        <taxon>Magnoliopsida</taxon>
        <taxon>eudicotyledons</taxon>
        <taxon>Gunneridae</taxon>
        <taxon>Pentapetalae</taxon>
        <taxon>asterids</taxon>
        <taxon>campanulids</taxon>
        <taxon>Asterales</taxon>
        <taxon>Asteraceae</taxon>
        <taxon>Cichorioideae</taxon>
        <taxon>Cichorieae</taxon>
        <taxon>Lactucinae</taxon>
        <taxon>Lactuca</taxon>
    </lineage>
</organism>
<proteinExistence type="inferred from homology"/>
<dbReference type="InterPro" id="IPR050481">
    <property type="entry name" value="UDP-glycosyltransf_plant"/>
</dbReference>
<dbReference type="PROSITE" id="PS00375">
    <property type="entry name" value="UDPGT"/>
    <property type="match status" value="1"/>
</dbReference>
<comment type="caution">
    <text evidence="6">The sequence shown here is derived from an EMBL/GenBank/DDBJ whole genome shotgun (WGS) entry which is preliminary data.</text>
</comment>
<dbReference type="GO" id="GO:0016757">
    <property type="term" value="F:glycosyltransferase activity"/>
    <property type="evidence" value="ECO:0000318"/>
    <property type="project" value="GO_Central"/>
</dbReference>
<dbReference type="Gramene" id="rna-gnl|WGS:NBSK|LSAT_9X56880_mrna">
    <property type="protein sequence ID" value="cds-PLY81121.1"/>
    <property type="gene ID" value="gene-LSAT_9X56880"/>
</dbReference>
<reference evidence="6 7" key="1">
    <citation type="journal article" date="2017" name="Nat. Commun.">
        <title>Genome assembly with in vitro proximity ligation data and whole-genome triplication in lettuce.</title>
        <authorList>
            <person name="Reyes-Chin-Wo S."/>
            <person name="Wang Z."/>
            <person name="Yang X."/>
            <person name="Kozik A."/>
            <person name="Arikit S."/>
            <person name="Song C."/>
            <person name="Xia L."/>
            <person name="Froenicke L."/>
            <person name="Lavelle D.O."/>
            <person name="Truco M.J."/>
            <person name="Xia R."/>
            <person name="Zhu S."/>
            <person name="Xu C."/>
            <person name="Xu H."/>
            <person name="Xu X."/>
            <person name="Cox K."/>
            <person name="Korf I."/>
            <person name="Meyers B.C."/>
            <person name="Michelmore R.W."/>
        </authorList>
    </citation>
    <scope>NUCLEOTIDE SEQUENCE [LARGE SCALE GENOMIC DNA]</scope>
    <source>
        <strain evidence="7">cv. Salinas</strain>
        <tissue evidence="6">Seedlings</tissue>
    </source>
</reference>
<name>A0A9R1UJ14_LACSA</name>
<dbReference type="InterPro" id="IPR035595">
    <property type="entry name" value="UDP_glycos_trans_CS"/>
</dbReference>
<dbReference type="EC" id="2.4.1.-" evidence="5"/>
<keyword evidence="3 4" id="KW-0808">Transferase</keyword>
<keyword evidence="2 4" id="KW-0328">Glycosyltransferase</keyword>
<gene>
    <name evidence="6" type="ORF">LSAT_V11C900479810</name>
</gene>
<dbReference type="Gene3D" id="3.40.50.2000">
    <property type="entry name" value="Glycogen Phosphorylase B"/>
    <property type="match status" value="2"/>
</dbReference>
<accession>A0A9R1UJ14</accession>
<dbReference type="Proteomes" id="UP000235145">
    <property type="component" value="Unassembled WGS sequence"/>
</dbReference>
<evidence type="ECO:0000256" key="5">
    <source>
        <dbReference type="RuleBase" id="RU362057"/>
    </source>
</evidence>
<dbReference type="InterPro" id="IPR002213">
    <property type="entry name" value="UDP_glucos_trans"/>
</dbReference>